<keyword evidence="3" id="KW-1185">Reference proteome</keyword>
<evidence type="ECO:0000313" key="3">
    <source>
        <dbReference type="Proteomes" id="UP000073492"/>
    </source>
</evidence>
<keyword evidence="1" id="KW-0732">Signal</keyword>
<gene>
    <name evidence="2" type="ORF">AC579_4622</name>
</gene>
<organism evidence="2 3">
    <name type="scientific">Pseudocercospora musae</name>
    <dbReference type="NCBI Taxonomy" id="113226"/>
    <lineage>
        <taxon>Eukaryota</taxon>
        <taxon>Fungi</taxon>
        <taxon>Dikarya</taxon>
        <taxon>Ascomycota</taxon>
        <taxon>Pezizomycotina</taxon>
        <taxon>Dothideomycetes</taxon>
        <taxon>Dothideomycetidae</taxon>
        <taxon>Mycosphaerellales</taxon>
        <taxon>Mycosphaerellaceae</taxon>
        <taxon>Pseudocercospora</taxon>
    </lineage>
</organism>
<dbReference type="EMBL" id="LFZO01000618">
    <property type="protein sequence ID" value="KXT02771.1"/>
    <property type="molecule type" value="Genomic_DNA"/>
</dbReference>
<feature type="chain" id="PRO_5007296985" description="Apple domain-containing protein" evidence="1">
    <location>
        <begin position="39"/>
        <end position="265"/>
    </location>
</feature>
<evidence type="ECO:0000256" key="1">
    <source>
        <dbReference type="SAM" id="SignalP"/>
    </source>
</evidence>
<dbReference type="OrthoDB" id="3944336at2759"/>
<accession>A0A139HJW1</accession>
<proteinExistence type="predicted"/>
<protein>
    <recommendedName>
        <fullName evidence="4">Apple domain-containing protein</fullName>
    </recommendedName>
</protein>
<dbReference type="Proteomes" id="UP000073492">
    <property type="component" value="Unassembled WGS sequence"/>
</dbReference>
<evidence type="ECO:0008006" key="4">
    <source>
        <dbReference type="Google" id="ProtNLM"/>
    </source>
</evidence>
<evidence type="ECO:0000313" key="2">
    <source>
        <dbReference type="EMBL" id="KXT02771.1"/>
    </source>
</evidence>
<name>A0A139HJW1_9PEZI</name>
<reference evidence="2 3" key="1">
    <citation type="submission" date="2015-07" db="EMBL/GenBank/DDBJ databases">
        <title>Comparative genomics of the Sigatoka disease complex on banana suggests a link between parallel evolutionary changes in Pseudocercospora fijiensis and Pseudocercospora eumusae and increased virulence on the banana host.</title>
        <authorList>
            <person name="Chang T.-C."/>
            <person name="Salvucci A."/>
            <person name="Crous P.W."/>
            <person name="Stergiopoulos I."/>
        </authorList>
    </citation>
    <scope>NUCLEOTIDE SEQUENCE [LARGE SCALE GENOMIC DNA]</scope>
    <source>
        <strain evidence="2 3">CBS 116634</strain>
    </source>
</reference>
<dbReference type="STRING" id="113226.A0A139HJW1"/>
<dbReference type="AlphaFoldDB" id="A0A139HJW1"/>
<feature type="signal peptide" evidence="1">
    <location>
        <begin position="1"/>
        <end position="38"/>
    </location>
</feature>
<comment type="caution">
    <text evidence="2">The sequence shown here is derived from an EMBL/GenBank/DDBJ whole genome shotgun (WGS) entry which is preliminary data.</text>
</comment>
<sequence>MWTDISISNGKSSMQSWPCNIMYISFIHLCTLPLSVLAKVDTSEWQAQYEDYILENFDFNEPRITAGAQRWQDARLSRRQAVQGTTSYSQTVTSSFVGTDGYTTVPYATNGQQCSSISRNINVVYSPNGIQYLYICGGAVSGNINWSYQAPGWSSCMPQCDTSNNCTGLSYNSGGPYGMQNAAGSGRCTYKTDNNGMTFTTTNTNQLDSTRVAGMQKDAYMRTFFPTTTTTTKSTTTTTTYTYHQNGVYSFWPTLPAPACSPGFC</sequence>